<sequence>MPGKHLSRWTLAWFGSALLFLLAACGLALLGAAGPQDWSRGAGLAVVHLFTLGWLCHVMLGALIQFVPVLAARPLALPMLALPALIAASAGTVDLALGFLFLDGHDALRPLFLIAPFATGLGFTLVALMVAATLLTHATLRLAEVRLVLLALFALAGLWLSGTLMVLTLSGTAMVLDLAVTRPLHILLGVGGWLSLAAFGVSYKLFAMFLLAPEKISRLRDAIFLTAMLGVTILLTALLLLLTERSTAWAMGVTLGLIPVIALLYLSEITRIWQSRRRAAPEGNMLWSRVALAFLGLAVLLALPGWFIGGVWAEAAIFLALVGWLSTLTLAQMVKIVSFLTWIQIFAPRIGRRPVPLVQKLSNAQAVAFCLALWSAGAVTGCVALLLASSAGFRLAVALLTLAALGLVRELIAIRHLSHLAAQERPATLPHLILPLTQPLQPVEFRS</sequence>
<geneLocation type="plasmid" evidence="2 3">
    <name>p1</name>
</geneLocation>
<keyword evidence="1" id="KW-0812">Transmembrane</keyword>
<dbReference type="AlphaFoldDB" id="A0A975P972"/>
<evidence type="ECO:0000313" key="3">
    <source>
        <dbReference type="Proteomes" id="UP000679352"/>
    </source>
</evidence>
<evidence type="ECO:0000313" key="2">
    <source>
        <dbReference type="EMBL" id="QWK92169.1"/>
    </source>
</evidence>
<keyword evidence="3" id="KW-1185">Reference proteome</keyword>
<keyword evidence="2" id="KW-0614">Plasmid</keyword>
<feature type="transmembrane region" description="Helical" evidence="1">
    <location>
        <begin position="223"/>
        <end position="242"/>
    </location>
</feature>
<feature type="transmembrane region" description="Helical" evidence="1">
    <location>
        <begin position="393"/>
        <end position="412"/>
    </location>
</feature>
<protein>
    <submittedName>
        <fullName evidence="2">Uncharacterized protein</fullName>
    </submittedName>
</protein>
<feature type="transmembrane region" description="Helical" evidence="1">
    <location>
        <begin position="366"/>
        <end position="387"/>
    </location>
</feature>
<feature type="transmembrane region" description="Helical" evidence="1">
    <location>
        <begin position="190"/>
        <end position="211"/>
    </location>
</feature>
<feature type="transmembrane region" description="Helical" evidence="1">
    <location>
        <begin position="147"/>
        <end position="170"/>
    </location>
</feature>
<feature type="transmembrane region" description="Helical" evidence="1">
    <location>
        <begin position="286"/>
        <end position="309"/>
    </location>
</feature>
<feature type="transmembrane region" description="Helical" evidence="1">
    <location>
        <begin position="248"/>
        <end position="266"/>
    </location>
</feature>
<dbReference type="KEGG" id="gfu:KM031_17885"/>
<feature type="transmembrane region" description="Helical" evidence="1">
    <location>
        <begin position="114"/>
        <end position="135"/>
    </location>
</feature>
<dbReference type="RefSeq" id="WP_215505153.1">
    <property type="nucleotide sequence ID" value="NZ_CP076362.1"/>
</dbReference>
<feature type="transmembrane region" description="Helical" evidence="1">
    <location>
        <begin position="45"/>
        <end position="67"/>
    </location>
</feature>
<name>A0A975P972_9RHOB</name>
<gene>
    <name evidence="2" type="ORF">KM031_17885</name>
</gene>
<dbReference type="Proteomes" id="UP000679352">
    <property type="component" value="Plasmid p1"/>
</dbReference>
<dbReference type="PROSITE" id="PS51257">
    <property type="entry name" value="PROKAR_LIPOPROTEIN"/>
    <property type="match status" value="1"/>
</dbReference>
<keyword evidence="1" id="KW-1133">Transmembrane helix</keyword>
<reference evidence="2" key="1">
    <citation type="submission" date="2021-06" db="EMBL/GenBank/DDBJ databases">
        <authorList>
            <person name="Lee C.-S."/>
            <person name="Jin L."/>
        </authorList>
    </citation>
    <scope>NUCLEOTIDE SEQUENCE</scope>
    <source>
        <strain evidence="2">Con5</strain>
        <plasmid evidence="2">p1</plasmid>
    </source>
</reference>
<keyword evidence="1" id="KW-0472">Membrane</keyword>
<accession>A0A975P972</accession>
<feature type="transmembrane region" description="Helical" evidence="1">
    <location>
        <begin position="315"/>
        <end position="345"/>
    </location>
</feature>
<evidence type="ECO:0000256" key="1">
    <source>
        <dbReference type="SAM" id="Phobius"/>
    </source>
</evidence>
<proteinExistence type="predicted"/>
<feature type="transmembrane region" description="Helical" evidence="1">
    <location>
        <begin position="79"/>
        <end position="102"/>
    </location>
</feature>
<dbReference type="EMBL" id="CP076362">
    <property type="protein sequence ID" value="QWK92169.1"/>
    <property type="molecule type" value="Genomic_DNA"/>
</dbReference>
<organism evidence="2 3">
    <name type="scientific">Gemmobacter fulvus</name>
    <dbReference type="NCBI Taxonomy" id="2840474"/>
    <lineage>
        <taxon>Bacteria</taxon>
        <taxon>Pseudomonadati</taxon>
        <taxon>Pseudomonadota</taxon>
        <taxon>Alphaproteobacteria</taxon>
        <taxon>Rhodobacterales</taxon>
        <taxon>Paracoccaceae</taxon>
        <taxon>Gemmobacter</taxon>
    </lineage>
</organism>